<accession>A0A482N5Y9</accession>
<protein>
    <recommendedName>
        <fullName evidence="3">Lipoprotein</fullName>
    </recommendedName>
</protein>
<organism evidence="1 2">
    <name type="scientific">Escherichia phage vB_EcoS_MM01</name>
    <dbReference type="NCBI Taxonomy" id="2508188"/>
    <lineage>
        <taxon>Viruses</taxon>
        <taxon>Duplodnaviria</taxon>
        <taxon>Heunggongvirae</taxon>
        <taxon>Uroviricota</taxon>
        <taxon>Caudoviricetes</taxon>
        <taxon>Drexlerviridae</taxon>
        <taxon>Braunvirinae</taxon>
        <taxon>Inhoffenstrassevirus</taxon>
        <taxon>Inhoffenstrassevirus MM01</taxon>
    </lineage>
</organism>
<dbReference type="EMBL" id="MK373793">
    <property type="protein sequence ID" value="QBQ80862.1"/>
    <property type="molecule type" value="Genomic_DNA"/>
</dbReference>
<evidence type="ECO:0000313" key="1">
    <source>
        <dbReference type="EMBL" id="QBQ80862.1"/>
    </source>
</evidence>
<dbReference type="PROSITE" id="PS51257">
    <property type="entry name" value="PROKAR_LIPOPROTEIN"/>
    <property type="match status" value="1"/>
</dbReference>
<proteinExistence type="predicted"/>
<dbReference type="Proteomes" id="UP000307356">
    <property type="component" value="Segment"/>
</dbReference>
<reference evidence="1 2" key="1">
    <citation type="submission" date="2019-01" db="EMBL/GenBank/DDBJ databases">
        <title>Still something new to discover - new insights into E. coli phage diversity and taxonomy.</title>
        <authorList>
            <person name="Korf I.H.E."/>
            <person name="Adriaennsens E."/>
            <person name="Dreiseikelmann B."/>
            <person name="Kropinski A."/>
            <person name="Nimtz M."/>
            <person name="Meier-Kolthoff J.P."/>
            <person name="Rohde M."/>
            <person name="van Raaij M."/>
            <person name="Wittmann J."/>
        </authorList>
    </citation>
    <scope>NUCLEOTIDE SEQUENCE [LARGE SCALE GENOMIC DNA]</scope>
</reference>
<name>A0A482N5Y9_9CAUD</name>
<sequence length="128" mass="14269">MKVIIAIMATLLLAGCNTDKVKTLNVDLTSNECKNIVYSATVNNESFTRLSFKHPELKEAVMYVSHIECTKSVNNFTRGVVIERTTTLAKVSKPSDASIEMVYTKLYNLEGFAKEVGEKLAYSRVVIK</sequence>
<evidence type="ECO:0008006" key="3">
    <source>
        <dbReference type="Google" id="ProtNLM"/>
    </source>
</evidence>
<gene>
    <name evidence="1" type="ORF">MM01_00027</name>
</gene>
<evidence type="ECO:0000313" key="2">
    <source>
        <dbReference type="Proteomes" id="UP000307356"/>
    </source>
</evidence>
<keyword evidence="2" id="KW-1185">Reference proteome</keyword>